<gene>
    <name evidence="1" type="ORF">C1H46_008530</name>
</gene>
<protein>
    <submittedName>
        <fullName evidence="1">Uncharacterized protein</fullName>
    </submittedName>
</protein>
<reference evidence="1 2" key="1">
    <citation type="journal article" date="2019" name="G3 (Bethesda)">
        <title>Sequencing of a Wild Apple (Malus baccata) Genome Unravels the Differences Between Cultivated and Wild Apple Species Regarding Disease Resistance and Cold Tolerance.</title>
        <authorList>
            <person name="Chen X."/>
        </authorList>
    </citation>
    <scope>NUCLEOTIDE SEQUENCE [LARGE SCALE GENOMIC DNA]</scope>
    <source>
        <strain evidence="2">cv. Shandingzi</strain>
        <tissue evidence="1">Leaves</tissue>
    </source>
</reference>
<comment type="caution">
    <text evidence="1">The sequence shown here is derived from an EMBL/GenBank/DDBJ whole genome shotgun (WGS) entry which is preliminary data.</text>
</comment>
<dbReference type="AlphaFoldDB" id="A0A540N459"/>
<proteinExistence type="predicted"/>
<keyword evidence="2" id="KW-1185">Reference proteome</keyword>
<dbReference type="EMBL" id="VIEB01000114">
    <property type="protein sequence ID" value="TQE05847.1"/>
    <property type="molecule type" value="Genomic_DNA"/>
</dbReference>
<organism evidence="1 2">
    <name type="scientific">Malus baccata</name>
    <name type="common">Siberian crab apple</name>
    <name type="synonym">Pyrus baccata</name>
    <dbReference type="NCBI Taxonomy" id="106549"/>
    <lineage>
        <taxon>Eukaryota</taxon>
        <taxon>Viridiplantae</taxon>
        <taxon>Streptophyta</taxon>
        <taxon>Embryophyta</taxon>
        <taxon>Tracheophyta</taxon>
        <taxon>Spermatophyta</taxon>
        <taxon>Magnoliopsida</taxon>
        <taxon>eudicotyledons</taxon>
        <taxon>Gunneridae</taxon>
        <taxon>Pentapetalae</taxon>
        <taxon>rosids</taxon>
        <taxon>fabids</taxon>
        <taxon>Rosales</taxon>
        <taxon>Rosaceae</taxon>
        <taxon>Amygdaloideae</taxon>
        <taxon>Maleae</taxon>
        <taxon>Malus</taxon>
    </lineage>
</organism>
<accession>A0A540N459</accession>
<name>A0A540N459_MALBA</name>
<dbReference type="Proteomes" id="UP000315295">
    <property type="component" value="Unassembled WGS sequence"/>
</dbReference>
<sequence length="53" mass="5834">MASMGICSTFNVIDLHHFYLDGVPLYLDHSMTSSLQGEETDVGIKKLFDDAAV</sequence>
<evidence type="ECO:0000313" key="1">
    <source>
        <dbReference type="EMBL" id="TQE05847.1"/>
    </source>
</evidence>
<evidence type="ECO:0000313" key="2">
    <source>
        <dbReference type="Proteomes" id="UP000315295"/>
    </source>
</evidence>